<dbReference type="EMBL" id="JARKNE010000003">
    <property type="protein sequence ID" value="KAK5839550.1"/>
    <property type="molecule type" value="Genomic_DNA"/>
</dbReference>
<reference evidence="1 2" key="1">
    <citation type="submission" date="2023-03" db="EMBL/GenBank/DDBJ databases">
        <title>WGS of Gossypium arboreum.</title>
        <authorList>
            <person name="Yu D."/>
        </authorList>
    </citation>
    <scope>NUCLEOTIDE SEQUENCE [LARGE SCALE GENOMIC DNA]</scope>
    <source>
        <tissue evidence="1">Leaf</tissue>
    </source>
</reference>
<proteinExistence type="predicted"/>
<name>A0ABR0QJQ4_GOSAR</name>
<gene>
    <name evidence="1" type="ORF">PVK06_008351</name>
</gene>
<comment type="caution">
    <text evidence="1">The sequence shown here is derived from an EMBL/GenBank/DDBJ whole genome shotgun (WGS) entry which is preliminary data.</text>
</comment>
<evidence type="ECO:0000313" key="2">
    <source>
        <dbReference type="Proteomes" id="UP001358586"/>
    </source>
</evidence>
<evidence type="ECO:0000313" key="1">
    <source>
        <dbReference type="EMBL" id="KAK5839550.1"/>
    </source>
</evidence>
<keyword evidence="2" id="KW-1185">Reference proteome</keyword>
<sequence>MLRVWSNEFPILRDASTWEVQPPTFEMLPDWSLRRRVKGRPAIMKIQNDMDIREQVDPKHCTICRTVSHNRSKCHHENIYTGRSSRTGSVIVVRGIAIYRPSLTGWMLGWTVHIRRIDSLIECGLRLGGVHVITKHIK</sequence>
<organism evidence="1 2">
    <name type="scientific">Gossypium arboreum</name>
    <name type="common">Tree cotton</name>
    <name type="synonym">Gossypium nanking</name>
    <dbReference type="NCBI Taxonomy" id="29729"/>
    <lineage>
        <taxon>Eukaryota</taxon>
        <taxon>Viridiplantae</taxon>
        <taxon>Streptophyta</taxon>
        <taxon>Embryophyta</taxon>
        <taxon>Tracheophyta</taxon>
        <taxon>Spermatophyta</taxon>
        <taxon>Magnoliopsida</taxon>
        <taxon>eudicotyledons</taxon>
        <taxon>Gunneridae</taxon>
        <taxon>Pentapetalae</taxon>
        <taxon>rosids</taxon>
        <taxon>malvids</taxon>
        <taxon>Malvales</taxon>
        <taxon>Malvaceae</taxon>
        <taxon>Malvoideae</taxon>
        <taxon>Gossypium</taxon>
    </lineage>
</organism>
<dbReference type="Proteomes" id="UP001358586">
    <property type="component" value="Chromosome 3"/>
</dbReference>
<accession>A0ABR0QJQ4</accession>
<protein>
    <submittedName>
        <fullName evidence="1">Uncharacterized protein</fullName>
    </submittedName>
</protein>